<proteinExistence type="predicted"/>
<organism evidence="2 3">
    <name type="scientific">Glossina palpalis gambiensis</name>
    <dbReference type="NCBI Taxonomy" id="67801"/>
    <lineage>
        <taxon>Eukaryota</taxon>
        <taxon>Metazoa</taxon>
        <taxon>Ecdysozoa</taxon>
        <taxon>Arthropoda</taxon>
        <taxon>Hexapoda</taxon>
        <taxon>Insecta</taxon>
        <taxon>Pterygota</taxon>
        <taxon>Neoptera</taxon>
        <taxon>Endopterygota</taxon>
        <taxon>Diptera</taxon>
        <taxon>Brachycera</taxon>
        <taxon>Muscomorpha</taxon>
        <taxon>Hippoboscoidea</taxon>
        <taxon>Glossinidae</taxon>
        <taxon>Glossina</taxon>
    </lineage>
</organism>
<dbReference type="VEuPathDB" id="VectorBase:GPPI018146"/>
<dbReference type="Proteomes" id="UP000092460">
    <property type="component" value="Unassembled WGS sequence"/>
</dbReference>
<name>A0A1B0B411_9MUSC</name>
<accession>A0A1B0B411</accession>
<keyword evidence="3" id="KW-1185">Reference proteome</keyword>
<feature type="transmembrane region" description="Helical" evidence="1">
    <location>
        <begin position="151"/>
        <end position="170"/>
    </location>
</feature>
<evidence type="ECO:0000256" key="1">
    <source>
        <dbReference type="SAM" id="Phobius"/>
    </source>
</evidence>
<sequence>MYQTSMDPEYKHRLYLLPSELSSVVLSLSNCTMRMYKCRNFVSNIRVEKNHISYCNDYEGDAAFVSISLVKRHTCFAACSKALGDLPLKRSNVAYSPCNKRFSASKKLSTHASPSILAALFGQCAADLGHIPEHLNAGVICTTNLSRIRNFTSVVSPIIFTISLHYIIIINI</sequence>
<reference evidence="3" key="1">
    <citation type="submission" date="2015-01" db="EMBL/GenBank/DDBJ databases">
        <authorList>
            <person name="Aksoy S."/>
            <person name="Warren W."/>
            <person name="Wilson R.K."/>
        </authorList>
    </citation>
    <scope>NUCLEOTIDE SEQUENCE [LARGE SCALE GENOMIC DNA]</scope>
    <source>
        <strain evidence="3">IAEA</strain>
    </source>
</reference>
<keyword evidence="1" id="KW-0812">Transmembrane</keyword>
<dbReference type="EMBL" id="JXJN01008142">
    <property type="status" value="NOT_ANNOTATED_CDS"/>
    <property type="molecule type" value="Genomic_DNA"/>
</dbReference>
<evidence type="ECO:0000313" key="2">
    <source>
        <dbReference type="EnsemblMetazoa" id="GPPI018146-PA"/>
    </source>
</evidence>
<keyword evidence="1" id="KW-1133">Transmembrane helix</keyword>
<dbReference type="AlphaFoldDB" id="A0A1B0B411"/>
<evidence type="ECO:0000313" key="3">
    <source>
        <dbReference type="Proteomes" id="UP000092460"/>
    </source>
</evidence>
<reference evidence="2" key="2">
    <citation type="submission" date="2020-05" db="UniProtKB">
        <authorList>
            <consortium name="EnsemblMetazoa"/>
        </authorList>
    </citation>
    <scope>IDENTIFICATION</scope>
    <source>
        <strain evidence="2">IAEA</strain>
    </source>
</reference>
<protein>
    <submittedName>
        <fullName evidence="2">Uncharacterized protein</fullName>
    </submittedName>
</protein>
<dbReference type="EnsemblMetazoa" id="GPPI018146-RA">
    <property type="protein sequence ID" value="GPPI018146-PA"/>
    <property type="gene ID" value="GPPI018146"/>
</dbReference>
<keyword evidence="1" id="KW-0472">Membrane</keyword>